<evidence type="ECO:0000313" key="4">
    <source>
        <dbReference type="Proteomes" id="UP001224775"/>
    </source>
</evidence>
<comment type="caution">
    <text evidence="3">The sequence shown here is derived from an EMBL/GenBank/DDBJ whole genome shotgun (WGS) entry which is preliminary data.</text>
</comment>
<evidence type="ECO:0000259" key="2">
    <source>
        <dbReference type="Pfam" id="PF14240"/>
    </source>
</evidence>
<dbReference type="AlphaFoldDB" id="A0AAD8XRL3"/>
<keyword evidence="1" id="KW-0732">Signal</keyword>
<organism evidence="3 4">
    <name type="scientific">Skeletonema marinoi</name>
    <dbReference type="NCBI Taxonomy" id="267567"/>
    <lineage>
        <taxon>Eukaryota</taxon>
        <taxon>Sar</taxon>
        <taxon>Stramenopiles</taxon>
        <taxon>Ochrophyta</taxon>
        <taxon>Bacillariophyta</taxon>
        <taxon>Coscinodiscophyceae</taxon>
        <taxon>Thalassiosirophycidae</taxon>
        <taxon>Thalassiosirales</taxon>
        <taxon>Skeletonemataceae</taxon>
        <taxon>Skeletonema</taxon>
        <taxon>Skeletonema marinoi-dohrnii complex</taxon>
    </lineage>
</organism>
<name>A0AAD8XRL3_9STRA</name>
<feature type="chain" id="PRO_5042292690" description="YHYH domain-containing protein" evidence="1">
    <location>
        <begin position="23"/>
        <end position="640"/>
    </location>
</feature>
<protein>
    <recommendedName>
        <fullName evidence="2">YHYH domain-containing protein</fullName>
    </recommendedName>
</protein>
<dbReference type="InterPro" id="IPR025924">
    <property type="entry name" value="YHYH_dom"/>
</dbReference>
<evidence type="ECO:0000313" key="3">
    <source>
        <dbReference type="EMBL" id="KAK1732546.1"/>
    </source>
</evidence>
<dbReference type="Proteomes" id="UP001224775">
    <property type="component" value="Unassembled WGS sequence"/>
</dbReference>
<proteinExistence type="predicted"/>
<feature type="domain" description="YHYH" evidence="2">
    <location>
        <begin position="449"/>
        <end position="531"/>
    </location>
</feature>
<accession>A0AAD8XRL3</accession>
<evidence type="ECO:0000256" key="1">
    <source>
        <dbReference type="SAM" id="SignalP"/>
    </source>
</evidence>
<sequence length="640" mass="67799">MMFSKISILLGLASSTAVTVDAAKVSGWLYDNLCIGNCEGTSGPTSCTPDGSNAFYTPAVHTGECLLFDFCVVSGHSIMSEFPGEDGRHSIVLKLVDAANTTAYELVKNSGITTAFPKVEAVFEDSQVVSTDADGVPSVSAVTSLSYEAPPKDPWAENPDKYYSGAPTTQAVCNKPSDGSINGNNMCFRSDVEVSTEDDMLVIESNGCPDHMSMMGGSNGTIEDENDFPCDVFEFAPECIAEVAVAVVANVVDVMPAATSAMLVVINAVLAATSVVLAAYPDAPLTNAAPAPQRLAVPALLPRVVPPALLVCAPPRLVALVPVDALRRLAALVLLDALPRLAALVLLDAPLRLAALAPPDAFPRLAALALPDAPQRLATLAVRHAELVGAVDAARKCCSSDTIGKYTPTFQHYTMKIPKAPGAPGDKQLLKGDVVGLMFNGVILDSHKQTWAYDMCNGHSDENHQYHYHIPQSCYLESMGVAFAESPNWWINDAGDSVRKFDEMAAQFPATAPASPVVGMALDGFPIYGLYDDKGDLQRSKAFGGSLDECNGKMDSQSNYGYYLSADPPFAPACLKGSKIGTFEYSSYNKACPKEGIKNTIQHLPSDGQDKADDPSAASISIPYLSVMASLMAFVSAFFF</sequence>
<dbReference type="EMBL" id="JATAAI010000064">
    <property type="protein sequence ID" value="KAK1732546.1"/>
    <property type="molecule type" value="Genomic_DNA"/>
</dbReference>
<dbReference type="Pfam" id="PF14240">
    <property type="entry name" value="YHYH"/>
    <property type="match status" value="1"/>
</dbReference>
<feature type="signal peptide" evidence="1">
    <location>
        <begin position="1"/>
        <end position="22"/>
    </location>
</feature>
<gene>
    <name evidence="3" type="ORF">QTG54_016758</name>
</gene>
<keyword evidence="4" id="KW-1185">Reference proteome</keyword>
<reference evidence="3" key="1">
    <citation type="submission" date="2023-06" db="EMBL/GenBank/DDBJ databases">
        <title>Survivors Of The Sea: Transcriptome response of Skeletonema marinoi to long-term dormancy.</title>
        <authorList>
            <person name="Pinder M.I.M."/>
            <person name="Kourtchenko O."/>
            <person name="Robertson E.K."/>
            <person name="Larsson T."/>
            <person name="Maumus F."/>
            <person name="Osuna-Cruz C.M."/>
            <person name="Vancaester E."/>
            <person name="Stenow R."/>
            <person name="Vandepoele K."/>
            <person name="Ploug H."/>
            <person name="Bruchert V."/>
            <person name="Godhe A."/>
            <person name="Topel M."/>
        </authorList>
    </citation>
    <scope>NUCLEOTIDE SEQUENCE</scope>
    <source>
        <strain evidence="3">R05AC</strain>
    </source>
</reference>